<dbReference type="InterPro" id="IPR013761">
    <property type="entry name" value="SAM/pointed_sf"/>
</dbReference>
<evidence type="ECO:0000256" key="3">
    <source>
        <dbReference type="SAM" id="MobiDB-lite"/>
    </source>
</evidence>
<feature type="region of interest" description="Disordered" evidence="3">
    <location>
        <begin position="335"/>
        <end position="455"/>
    </location>
</feature>
<organism evidence="6 7">
    <name type="scientific">Stichopus japonicus</name>
    <name type="common">Sea cucumber</name>
    <dbReference type="NCBI Taxonomy" id="307972"/>
    <lineage>
        <taxon>Eukaryota</taxon>
        <taxon>Metazoa</taxon>
        <taxon>Echinodermata</taxon>
        <taxon>Eleutherozoa</taxon>
        <taxon>Echinozoa</taxon>
        <taxon>Holothuroidea</taxon>
        <taxon>Aspidochirotacea</taxon>
        <taxon>Aspidochirotida</taxon>
        <taxon>Stichopodidae</taxon>
        <taxon>Apostichopus</taxon>
    </lineage>
</organism>
<dbReference type="EMBL" id="MRZV01000056">
    <property type="protein sequence ID" value="PIK60434.1"/>
    <property type="molecule type" value="Genomic_DNA"/>
</dbReference>
<dbReference type="InterPro" id="IPR011993">
    <property type="entry name" value="PH-like_dom_sf"/>
</dbReference>
<gene>
    <name evidence="6" type="ORF">BSL78_02615</name>
</gene>
<evidence type="ECO:0000313" key="7">
    <source>
        <dbReference type="Proteomes" id="UP000230750"/>
    </source>
</evidence>
<sequence length="631" mass="70375">MMVALNLKVKGVQPRQQLFTSLILRNIESIMASFGAGLVRESVYVRDYEMNFQKMLEGSEKPQTVADWLDGLGIGQYLYTLIANASTISISCKDKVMMMLGGKLLPGWSVVGIYALVEDDQSSLISRGSSRSPFTVRGLGVPLILSPIFVYCPREIAELGNGIMEDQDLKEIGIQDECHRKLLLEATKLLPKMKSIGEGGDHVPIPSSITEWLRSLVLSDYIQNFTEKGKTTMEKVRGLWDVEMENVLEIHMLGHRKRILASLGDWRQSLHSLHSSGSTSAINDLASPSSPSMTSRSALDLTLDLDTKRRGEGLVRANSSSLDIDLFKDYSKDVTSPLRSRPTAMTGPNGKAWTLPERGRRHHMNRTTLSSNHGKSYAHSQESLPEDFNVYERTKSDALTIPQSRKKTHEMGTQVTPGIDENIPDIIKTDDKKKMKKSGLRRQNSANISTQTTDELSDSSSLDVIANTKPQWMHRPEDLVKGCCNYTASYLGSTIVKDLQGTDSTRSSCVRLRRSAHHVQKVPTITLSISYAGVKFIDTKSKMIIAEHEICNISCVSQYEEDMGTFAYITRDETYDRIYCHVFTVKTVDLASEIILTLGQAFELAYQLLVKTHPSQQVPQLSSPDSEDTKL</sequence>
<feature type="domain" description="PID" evidence="4">
    <location>
        <begin position="484"/>
        <end position="614"/>
    </location>
</feature>
<dbReference type="OrthoDB" id="10039052at2759"/>
<keyword evidence="1" id="KW-0677">Repeat</keyword>
<evidence type="ECO:0000259" key="5">
    <source>
        <dbReference type="PROSITE" id="PS50105"/>
    </source>
</evidence>
<protein>
    <submittedName>
        <fullName evidence="6">Putative ankyrin repeat and sterile alpha motif domain-containing protein 1B-like</fullName>
    </submittedName>
</protein>
<dbReference type="AlphaFoldDB" id="A0A2G8LJK6"/>
<dbReference type="Pfam" id="PF00536">
    <property type="entry name" value="SAM_1"/>
    <property type="match status" value="1"/>
</dbReference>
<reference evidence="6 7" key="1">
    <citation type="journal article" date="2017" name="PLoS Biol.">
        <title>The sea cucumber genome provides insights into morphological evolution and visceral regeneration.</title>
        <authorList>
            <person name="Zhang X."/>
            <person name="Sun L."/>
            <person name="Yuan J."/>
            <person name="Sun Y."/>
            <person name="Gao Y."/>
            <person name="Zhang L."/>
            <person name="Li S."/>
            <person name="Dai H."/>
            <person name="Hamel J.F."/>
            <person name="Liu C."/>
            <person name="Yu Y."/>
            <person name="Liu S."/>
            <person name="Lin W."/>
            <person name="Guo K."/>
            <person name="Jin S."/>
            <person name="Xu P."/>
            <person name="Storey K.B."/>
            <person name="Huan P."/>
            <person name="Zhang T."/>
            <person name="Zhou Y."/>
            <person name="Zhang J."/>
            <person name="Lin C."/>
            <person name="Li X."/>
            <person name="Xing L."/>
            <person name="Huo D."/>
            <person name="Sun M."/>
            <person name="Wang L."/>
            <person name="Mercier A."/>
            <person name="Li F."/>
            <person name="Yang H."/>
            <person name="Xiang J."/>
        </authorList>
    </citation>
    <scope>NUCLEOTIDE SEQUENCE [LARGE SCALE GENOMIC DNA]</scope>
    <source>
        <strain evidence="6">Shaxun</strain>
        <tissue evidence="6">Muscle</tissue>
    </source>
</reference>
<keyword evidence="7" id="KW-1185">Reference proteome</keyword>
<dbReference type="Gene3D" id="2.30.29.30">
    <property type="entry name" value="Pleckstrin-homology domain (PH domain)/Phosphotyrosine-binding domain (PTB)"/>
    <property type="match status" value="1"/>
</dbReference>
<dbReference type="Gene3D" id="1.10.150.50">
    <property type="entry name" value="Transcription Factor, Ets-1"/>
    <property type="match status" value="2"/>
</dbReference>
<comment type="caution">
    <text evidence="6">The sequence shown here is derived from an EMBL/GenBank/DDBJ whole genome shotgun (WGS) entry which is preliminary data.</text>
</comment>
<proteinExistence type="predicted"/>
<feature type="compositionally biased region" description="Polar residues" evidence="3">
    <location>
        <begin position="366"/>
        <end position="383"/>
    </location>
</feature>
<feature type="region of interest" description="Disordered" evidence="3">
    <location>
        <begin position="274"/>
        <end position="296"/>
    </location>
</feature>
<evidence type="ECO:0000313" key="6">
    <source>
        <dbReference type="EMBL" id="PIK60434.1"/>
    </source>
</evidence>
<dbReference type="CDD" id="cd01274">
    <property type="entry name" value="PTB_Anks"/>
    <property type="match status" value="1"/>
</dbReference>
<evidence type="ECO:0000256" key="1">
    <source>
        <dbReference type="ARBA" id="ARBA00022737"/>
    </source>
</evidence>
<dbReference type="PROSITE" id="PS01179">
    <property type="entry name" value="PID"/>
    <property type="match status" value="1"/>
</dbReference>
<dbReference type="InterPro" id="IPR006020">
    <property type="entry name" value="PTB/PI_dom"/>
</dbReference>
<dbReference type="InterPro" id="IPR033635">
    <property type="entry name" value="ANKS1/Caskin"/>
</dbReference>
<dbReference type="PANTHER" id="PTHR24174">
    <property type="entry name" value="ANKYRIN REPEAT AND STERILE ALPHA MOTIF DOMAIN-CONTAINING PROTEIN 1"/>
    <property type="match status" value="1"/>
</dbReference>
<dbReference type="SMART" id="SM00462">
    <property type="entry name" value="PTB"/>
    <property type="match status" value="1"/>
</dbReference>
<dbReference type="GO" id="GO:0005829">
    <property type="term" value="C:cytosol"/>
    <property type="evidence" value="ECO:0007669"/>
    <property type="project" value="TreeGrafter"/>
</dbReference>
<evidence type="ECO:0000259" key="4">
    <source>
        <dbReference type="PROSITE" id="PS01179"/>
    </source>
</evidence>
<accession>A0A2G8LJK6</accession>
<keyword evidence="2" id="KW-0040">ANK repeat</keyword>
<dbReference type="SMART" id="SM00454">
    <property type="entry name" value="SAM"/>
    <property type="match status" value="2"/>
</dbReference>
<dbReference type="PROSITE" id="PS50105">
    <property type="entry name" value="SAM_DOMAIN"/>
    <property type="match status" value="1"/>
</dbReference>
<dbReference type="Proteomes" id="UP000230750">
    <property type="component" value="Unassembled WGS sequence"/>
</dbReference>
<dbReference type="Pfam" id="PF00640">
    <property type="entry name" value="PID"/>
    <property type="match status" value="1"/>
</dbReference>
<dbReference type="SUPFAM" id="SSF47769">
    <property type="entry name" value="SAM/Pointed domain"/>
    <property type="match status" value="1"/>
</dbReference>
<evidence type="ECO:0000256" key="2">
    <source>
        <dbReference type="ARBA" id="ARBA00023043"/>
    </source>
</evidence>
<feature type="domain" description="SAM" evidence="5">
    <location>
        <begin position="208"/>
        <end position="269"/>
    </location>
</feature>
<dbReference type="InterPro" id="IPR001660">
    <property type="entry name" value="SAM"/>
</dbReference>
<dbReference type="STRING" id="307972.A0A2G8LJK6"/>
<name>A0A2G8LJK6_STIJA</name>
<feature type="compositionally biased region" description="Low complexity" evidence="3">
    <location>
        <begin position="287"/>
        <end position="296"/>
    </location>
</feature>
<dbReference type="PANTHER" id="PTHR24174:SF1">
    <property type="entry name" value="IP14385P"/>
    <property type="match status" value="1"/>
</dbReference>
<dbReference type="SUPFAM" id="SSF50729">
    <property type="entry name" value="PH domain-like"/>
    <property type="match status" value="1"/>
</dbReference>